<evidence type="ECO:0000256" key="1">
    <source>
        <dbReference type="ARBA" id="ARBA00004651"/>
    </source>
</evidence>
<keyword evidence="6 9" id="KW-0472">Membrane</keyword>
<evidence type="ECO:0000256" key="7">
    <source>
        <dbReference type="ARBA" id="ARBA00023170"/>
    </source>
</evidence>
<comment type="subcellular location">
    <subcellularLocation>
        <location evidence="1">Cell membrane</location>
        <topology evidence="1">Multi-pass membrane protein</topology>
    </subcellularLocation>
</comment>
<dbReference type="Proteomes" id="UP000515135">
    <property type="component" value="Unplaced"/>
</dbReference>
<dbReference type="InterPro" id="IPR050569">
    <property type="entry name" value="TAAR"/>
</dbReference>
<dbReference type="PANTHER" id="PTHR24249">
    <property type="entry name" value="HISTAMINE RECEPTOR-RELATED G-PROTEIN COUPLED RECEPTOR"/>
    <property type="match status" value="1"/>
</dbReference>
<feature type="transmembrane region" description="Helical" evidence="9">
    <location>
        <begin position="83"/>
        <end position="107"/>
    </location>
</feature>
<organism evidence="12 13">
    <name type="scientific">Branchiostoma belcheri</name>
    <name type="common">Amphioxus</name>
    <dbReference type="NCBI Taxonomy" id="7741"/>
    <lineage>
        <taxon>Eukaryota</taxon>
        <taxon>Metazoa</taxon>
        <taxon>Chordata</taxon>
        <taxon>Cephalochordata</taxon>
        <taxon>Leptocardii</taxon>
        <taxon>Amphioxiformes</taxon>
        <taxon>Branchiostomatidae</taxon>
        <taxon>Branchiostoma</taxon>
    </lineage>
</organism>
<dbReference type="PANTHER" id="PTHR24249:SF411">
    <property type="entry name" value="G-PROTEIN COUPLED RECEPTORS FAMILY 1 PROFILE DOMAIN-CONTAINING PROTEIN"/>
    <property type="match status" value="1"/>
</dbReference>
<keyword evidence="3 9" id="KW-0812">Transmembrane</keyword>
<dbReference type="GO" id="GO:0005886">
    <property type="term" value="C:plasma membrane"/>
    <property type="evidence" value="ECO:0007669"/>
    <property type="project" value="UniProtKB-SubCell"/>
</dbReference>
<dbReference type="GeneID" id="109472785"/>
<proteinExistence type="predicted"/>
<evidence type="ECO:0000313" key="13">
    <source>
        <dbReference type="RefSeq" id="XP_019628199.1"/>
    </source>
</evidence>
<evidence type="ECO:0000313" key="12">
    <source>
        <dbReference type="Proteomes" id="UP000515135"/>
    </source>
</evidence>
<gene>
    <name evidence="13" type="primary">LOC109472785</name>
</gene>
<keyword evidence="5" id="KW-0297">G-protein coupled receptor</keyword>
<evidence type="ECO:0000256" key="9">
    <source>
        <dbReference type="SAM" id="Phobius"/>
    </source>
</evidence>
<keyword evidence="10" id="KW-0732">Signal</keyword>
<dbReference type="PROSITE" id="PS50262">
    <property type="entry name" value="G_PROTEIN_RECEP_F1_2"/>
    <property type="match status" value="1"/>
</dbReference>
<dbReference type="RefSeq" id="XP_019628199.1">
    <property type="nucleotide sequence ID" value="XM_019772640.1"/>
</dbReference>
<feature type="transmembrane region" description="Helical" evidence="9">
    <location>
        <begin position="301"/>
        <end position="326"/>
    </location>
</feature>
<evidence type="ECO:0000256" key="6">
    <source>
        <dbReference type="ARBA" id="ARBA00023136"/>
    </source>
</evidence>
<keyword evidence="7" id="KW-0675">Receptor</keyword>
<feature type="transmembrane region" description="Helical" evidence="9">
    <location>
        <begin position="216"/>
        <end position="237"/>
    </location>
</feature>
<reference evidence="13" key="1">
    <citation type="submission" date="2025-08" db="UniProtKB">
        <authorList>
            <consortium name="RefSeq"/>
        </authorList>
    </citation>
    <scope>IDENTIFICATION</scope>
    <source>
        <tissue evidence="13">Gonad</tissue>
    </source>
</reference>
<dbReference type="Pfam" id="PF00001">
    <property type="entry name" value="7tm_1"/>
    <property type="match status" value="1"/>
</dbReference>
<evidence type="ECO:0000256" key="10">
    <source>
        <dbReference type="SAM" id="SignalP"/>
    </source>
</evidence>
<evidence type="ECO:0000256" key="2">
    <source>
        <dbReference type="ARBA" id="ARBA00022475"/>
    </source>
</evidence>
<evidence type="ECO:0000256" key="3">
    <source>
        <dbReference type="ARBA" id="ARBA00022692"/>
    </source>
</evidence>
<evidence type="ECO:0000256" key="5">
    <source>
        <dbReference type="ARBA" id="ARBA00023040"/>
    </source>
</evidence>
<sequence>MRNISSLWRRVAIGVIVLASSMSNGSENAAAASDNVTSNVTTGAVASSATNYNPADVGLYGAYPPMHPLLSLVLFGMTGWGNIFLCAVGIIDIVWILLYAPTAIYSVEHGEFPGEWWCMAQGFFIPFLGTLSACLQTGMWVCRYIQLAFPLQYPSMLTNRRTAIGIVTCILVALTPPLVQVARLGAVRLWIADVVSADITAPVSLMVPCAMGGPEMWASLCLTVCAVFTSCFLCGLVNKVVKDVVDNNAELTGVVNDQFQHKRKAAKTFTIIFVLQLVTWLPAGAVGILTWAGILSLFSRVVAIIADIFHVFMMTSTFSDSIILHLRKRVYSRAVRKMYEQIMKRFRPDVEISNRLPQDIPMRTMRTENS</sequence>
<evidence type="ECO:0000256" key="4">
    <source>
        <dbReference type="ARBA" id="ARBA00022989"/>
    </source>
</evidence>
<feature type="transmembrane region" description="Helical" evidence="9">
    <location>
        <begin position="163"/>
        <end position="182"/>
    </location>
</feature>
<dbReference type="OrthoDB" id="5969463at2759"/>
<keyword evidence="2" id="KW-1003">Cell membrane</keyword>
<feature type="chain" id="PRO_5028385571" evidence="10">
    <location>
        <begin position="26"/>
        <end position="370"/>
    </location>
</feature>
<feature type="transmembrane region" description="Helical" evidence="9">
    <location>
        <begin position="119"/>
        <end position="142"/>
    </location>
</feature>
<dbReference type="GO" id="GO:0004930">
    <property type="term" value="F:G protein-coupled receptor activity"/>
    <property type="evidence" value="ECO:0007669"/>
    <property type="project" value="UniProtKB-KW"/>
</dbReference>
<evidence type="ECO:0000256" key="8">
    <source>
        <dbReference type="ARBA" id="ARBA00023224"/>
    </source>
</evidence>
<feature type="transmembrane region" description="Helical" evidence="9">
    <location>
        <begin position="269"/>
        <end position="295"/>
    </location>
</feature>
<feature type="signal peptide" evidence="10">
    <location>
        <begin position="1"/>
        <end position="25"/>
    </location>
</feature>
<keyword evidence="8" id="KW-0807">Transducer</keyword>
<dbReference type="Gene3D" id="1.20.1070.10">
    <property type="entry name" value="Rhodopsin 7-helix transmembrane proteins"/>
    <property type="match status" value="1"/>
</dbReference>
<dbReference type="CDD" id="cd00637">
    <property type="entry name" value="7tm_classA_rhodopsin-like"/>
    <property type="match status" value="1"/>
</dbReference>
<dbReference type="InterPro" id="IPR017452">
    <property type="entry name" value="GPCR_Rhodpsn_7TM"/>
</dbReference>
<dbReference type="KEGG" id="bbel:109472785"/>
<dbReference type="SUPFAM" id="SSF81321">
    <property type="entry name" value="Family A G protein-coupled receptor-like"/>
    <property type="match status" value="1"/>
</dbReference>
<keyword evidence="4 9" id="KW-1133">Transmembrane helix</keyword>
<feature type="domain" description="G-protein coupled receptors family 1 profile" evidence="11">
    <location>
        <begin position="82"/>
        <end position="324"/>
    </location>
</feature>
<dbReference type="InterPro" id="IPR000276">
    <property type="entry name" value="GPCR_Rhodpsn"/>
</dbReference>
<keyword evidence="12" id="KW-1185">Reference proteome</keyword>
<evidence type="ECO:0000259" key="11">
    <source>
        <dbReference type="PROSITE" id="PS50262"/>
    </source>
</evidence>
<protein>
    <submittedName>
        <fullName evidence="13">Trace amine-associated receptor 13c-like</fullName>
    </submittedName>
</protein>
<accession>A0A6P4Z2P5</accession>
<name>A0A6P4Z2P5_BRABE</name>
<dbReference type="AlphaFoldDB" id="A0A6P4Z2P5"/>